<dbReference type="EMBL" id="JANAWD010000018">
    <property type="protein sequence ID" value="KAJ3491040.1"/>
    <property type="molecule type" value="Genomic_DNA"/>
</dbReference>
<dbReference type="PANTHER" id="PTHR10943:SF2">
    <property type="entry name" value="26S PROTEASOME NON-ATPASE REGULATORY SUBUNIT 1"/>
    <property type="match status" value="1"/>
</dbReference>
<keyword evidence="5 6" id="KW-0647">Proteasome</keyword>
<dbReference type="Pfam" id="PF21505">
    <property type="entry name" value="RPN2_N"/>
    <property type="match status" value="1"/>
</dbReference>
<dbReference type="FunFam" id="1.25.10.10:FF:000017">
    <property type="entry name" value="26S proteasome non-ATPase regulatory subunit 1"/>
    <property type="match status" value="1"/>
</dbReference>
<dbReference type="InterPro" id="IPR016024">
    <property type="entry name" value="ARM-type_fold"/>
</dbReference>
<dbReference type="GO" id="GO:0042176">
    <property type="term" value="P:regulation of protein catabolic process"/>
    <property type="evidence" value="ECO:0007669"/>
    <property type="project" value="UniProtKB-UniRule"/>
</dbReference>
<evidence type="ECO:0000256" key="1">
    <source>
        <dbReference type="ARBA" id="ARBA00002187"/>
    </source>
</evidence>
<protein>
    <recommendedName>
        <fullName evidence="3 6">26S proteasome regulatory subunit RPN2</fullName>
    </recommendedName>
</protein>
<dbReference type="PANTHER" id="PTHR10943">
    <property type="entry name" value="26S PROTEASOME NON-ATPASE REGULATORY SUBUNIT"/>
    <property type="match status" value="1"/>
</dbReference>
<dbReference type="Pfam" id="PF13646">
    <property type="entry name" value="HEAT_2"/>
    <property type="match status" value="1"/>
</dbReference>
<feature type="region of interest" description="Disordered" evidence="7">
    <location>
        <begin position="971"/>
        <end position="991"/>
    </location>
</feature>
<dbReference type="Pfam" id="PF01851">
    <property type="entry name" value="PC_rep"/>
    <property type="match status" value="2"/>
</dbReference>
<dbReference type="AlphaFoldDB" id="A0AAD5VFK7"/>
<dbReference type="PIRSF" id="PIRSF015947">
    <property type="entry name" value="26S_Psome_Rpn2"/>
    <property type="match status" value="1"/>
</dbReference>
<feature type="compositionally biased region" description="Basic and acidic residues" evidence="7">
    <location>
        <begin position="808"/>
        <end position="826"/>
    </location>
</feature>
<comment type="caution">
    <text evidence="10">The sequence shown here is derived from an EMBL/GenBank/DDBJ whole genome shotgun (WGS) entry which is preliminary data.</text>
</comment>
<dbReference type="InterPro" id="IPR040623">
    <property type="entry name" value="RPN2_C"/>
</dbReference>
<evidence type="ECO:0000259" key="8">
    <source>
        <dbReference type="Pfam" id="PF18004"/>
    </source>
</evidence>
<feature type="region of interest" description="Disordered" evidence="7">
    <location>
        <begin position="791"/>
        <end position="867"/>
    </location>
</feature>
<feature type="compositionally biased region" description="Basic and acidic residues" evidence="7">
    <location>
        <begin position="854"/>
        <end position="867"/>
    </location>
</feature>
<sequence length="991" mass="107029">MASRPYSSAAGVLALLSEPEPVLKEHALRALNSLVPQFWAEISEHIELIESLYESDEVSSGAHDAAALLASKVYYYLGEYEEALSFALGAGNAFEAESRAEGSEEYIETVVSKAIDRYVEARTEEGAEEIDSRLQGIIEGIFRRCIQDGEYKQAIGIALESKRIDVISHIYNHTNDPSLLSYTMEAVLDTGFSLSYRDQVLKALLPLFPPPSHDANSPHVHSLTRLLVTLSDPSLTIPLLTSLIPDHELLAYQFAFDLAEGGAQDFLEAVRNGLPAGEGDIADIYLILHRILGGQESVKLYLEFLKRNNKVDMLILKHTKDSLEPRSSIYHTALTLQNAFMHSGTTSDVFLRENLEWLGLAANWSKFTATAALGVIHKDSGIPGAAYSEGGSLFALGLINAGCGSGRQVENYLRDALKTAQGEVVQHGAALGLGVAGMGGKNGEAYDDLKQTLFNDSAIASEAAGYAMGLIMLGTGDENCADEMLTYARETHHEKIIRGLAIGIAFIYYGRQEQADTIVKQLLGEKDPILRYGGVYTLALAYAGTANNDSVRKLLHIAVSDTSDDVRRAAVTSLAFLLFKNPSQVPRIVQLLSESYNPHVRSGATLALGIACAGTGLQDAVEILEPMTRDSVDFVRQGAFIALGMVLVQQSEASSPSMASTRALYNKIIGDKHEDPMARFGAAVGQGLIDAGGRNVTINLQSRAGSKNTSAIVGMALFCQFWYWYPLAHCASLAFEPTGIIGITEELRAPQFEFISNARPSLFAYPAPTKPPKKEAVTKVATAVLSTTAKAKAREKKKAAAEGEPIEVDEKSEGKKDGDVEMKPEDPSSSAAKHGDVSPIAGSLSNLADGPIGETKKARKGEPGFEKLRNFSRVTPAQMAHVVFPPDGRYQPVRSVSSYVAPRNGKAGKSSYGPTISSEKFAGGGGILILVDQRPEDDAEYIEFTTNIPPFVYEGPTGISESERRLHIALDENAPEATPPEPFEYPFDNDT</sequence>
<accession>A0AAD5VFK7</accession>
<dbReference type="GO" id="GO:0005634">
    <property type="term" value="C:nucleus"/>
    <property type="evidence" value="ECO:0007669"/>
    <property type="project" value="TreeGrafter"/>
</dbReference>
<evidence type="ECO:0000256" key="4">
    <source>
        <dbReference type="ARBA" id="ARBA00022737"/>
    </source>
</evidence>
<evidence type="ECO:0000313" key="10">
    <source>
        <dbReference type="EMBL" id="KAJ3491040.1"/>
    </source>
</evidence>
<organism evidence="10 11">
    <name type="scientific">Meripilus lineatus</name>
    <dbReference type="NCBI Taxonomy" id="2056292"/>
    <lineage>
        <taxon>Eukaryota</taxon>
        <taxon>Fungi</taxon>
        <taxon>Dikarya</taxon>
        <taxon>Basidiomycota</taxon>
        <taxon>Agaricomycotina</taxon>
        <taxon>Agaricomycetes</taxon>
        <taxon>Polyporales</taxon>
        <taxon>Meripilaceae</taxon>
        <taxon>Meripilus</taxon>
    </lineage>
</organism>
<evidence type="ECO:0000259" key="9">
    <source>
        <dbReference type="Pfam" id="PF21505"/>
    </source>
</evidence>
<evidence type="ECO:0000256" key="3">
    <source>
        <dbReference type="ARBA" id="ARBA00015684"/>
    </source>
</evidence>
<comment type="similarity">
    <text evidence="2 6">Belongs to the proteasome subunit S1 family.</text>
</comment>
<dbReference type="GO" id="GO:0030234">
    <property type="term" value="F:enzyme regulator activity"/>
    <property type="evidence" value="ECO:0007669"/>
    <property type="project" value="UniProtKB-UniRule"/>
</dbReference>
<dbReference type="SUPFAM" id="SSF48371">
    <property type="entry name" value="ARM repeat"/>
    <property type="match status" value="1"/>
</dbReference>
<keyword evidence="11" id="KW-1185">Reference proteome</keyword>
<evidence type="ECO:0000256" key="2">
    <source>
        <dbReference type="ARBA" id="ARBA00006308"/>
    </source>
</evidence>
<keyword evidence="4" id="KW-0677">Repeat</keyword>
<evidence type="ECO:0000256" key="6">
    <source>
        <dbReference type="PIRNR" id="PIRNR015947"/>
    </source>
</evidence>
<dbReference type="InterPro" id="IPR048570">
    <property type="entry name" value="PSMD1_RPN2_N"/>
</dbReference>
<dbReference type="GO" id="GO:0034515">
    <property type="term" value="C:proteasome storage granule"/>
    <property type="evidence" value="ECO:0007669"/>
    <property type="project" value="TreeGrafter"/>
</dbReference>
<dbReference type="GO" id="GO:0043161">
    <property type="term" value="P:proteasome-mediated ubiquitin-dependent protein catabolic process"/>
    <property type="evidence" value="ECO:0007669"/>
    <property type="project" value="TreeGrafter"/>
</dbReference>
<evidence type="ECO:0000256" key="5">
    <source>
        <dbReference type="ARBA" id="ARBA00022942"/>
    </source>
</evidence>
<dbReference type="Proteomes" id="UP001212997">
    <property type="component" value="Unassembled WGS sequence"/>
</dbReference>
<dbReference type="GO" id="GO:0008540">
    <property type="term" value="C:proteasome regulatory particle, base subcomplex"/>
    <property type="evidence" value="ECO:0007669"/>
    <property type="project" value="UniProtKB-UniRule"/>
</dbReference>
<dbReference type="InterPro" id="IPR002015">
    <property type="entry name" value="Proteasome/cyclosome_rpt"/>
</dbReference>
<dbReference type="Gene3D" id="1.25.10.10">
    <property type="entry name" value="Leucine-rich Repeat Variant"/>
    <property type="match status" value="1"/>
</dbReference>
<dbReference type="Pfam" id="PF18004">
    <property type="entry name" value="RPN2_C"/>
    <property type="match status" value="1"/>
</dbReference>
<feature type="domain" description="26S proteasome non-ATPase regulatory subunit 1/RPN2 N-terminal" evidence="9">
    <location>
        <begin position="8"/>
        <end position="309"/>
    </location>
</feature>
<dbReference type="InterPro" id="IPR016642">
    <property type="entry name" value="26S_Psome_Rpn2"/>
</dbReference>
<reference evidence="10" key="1">
    <citation type="submission" date="2022-07" db="EMBL/GenBank/DDBJ databases">
        <title>Genome Sequence of Physisporinus lineatus.</title>
        <authorList>
            <person name="Buettner E."/>
        </authorList>
    </citation>
    <scope>NUCLEOTIDE SEQUENCE</scope>
    <source>
        <strain evidence="10">VT162</strain>
    </source>
</reference>
<comment type="function">
    <text evidence="1 6">Acts as a regulatory subunit of the 26S proteasome which is involved in the ATP-dependent degradation of ubiquitinated proteins.</text>
</comment>
<gene>
    <name evidence="10" type="ORF">NLI96_g988</name>
</gene>
<name>A0AAD5VFK7_9APHY</name>
<evidence type="ECO:0000256" key="7">
    <source>
        <dbReference type="SAM" id="MobiDB-lite"/>
    </source>
</evidence>
<feature type="domain" description="26S proteasome regulatory subunit RPN2 C-terminal" evidence="8">
    <location>
        <begin position="738"/>
        <end position="895"/>
    </location>
</feature>
<evidence type="ECO:0000313" key="11">
    <source>
        <dbReference type="Proteomes" id="UP001212997"/>
    </source>
</evidence>
<proteinExistence type="inferred from homology"/>
<dbReference type="InterPro" id="IPR011989">
    <property type="entry name" value="ARM-like"/>
</dbReference>